<name>A0A3P7JIK9_STRVU</name>
<gene>
    <name evidence="1" type="ORF">SVUK_LOCUS15691</name>
</gene>
<dbReference type="SUPFAM" id="SSF50978">
    <property type="entry name" value="WD40 repeat-like"/>
    <property type="match status" value="1"/>
</dbReference>
<dbReference type="Proteomes" id="UP000270094">
    <property type="component" value="Unassembled WGS sequence"/>
</dbReference>
<reference evidence="1 2" key="1">
    <citation type="submission" date="2018-11" db="EMBL/GenBank/DDBJ databases">
        <authorList>
            <consortium name="Pathogen Informatics"/>
        </authorList>
    </citation>
    <scope>NUCLEOTIDE SEQUENCE [LARGE SCALE GENOMIC DNA]</scope>
</reference>
<sequence length="189" mass="20926">MNDKLTKVKTIESVHGKGDSRVVTEFDSHNIISRLLWLGYSEGRCASLWKRNESDDDVAEPFDELCRLSLDVDPFDMCNFTPGLTCVSFNDGSLSVLDNMNDKLTKVKTIESVHGKGDSRVVTEFDSHNIISGSSNGSLAKVDIESGTVTSLSKVLRASIVGLPNSVGFNYRFRLPSLEYDTPFVKRLI</sequence>
<keyword evidence="2" id="KW-1185">Reference proteome</keyword>
<dbReference type="EMBL" id="UYYB01109580">
    <property type="protein sequence ID" value="VDM80693.1"/>
    <property type="molecule type" value="Genomic_DNA"/>
</dbReference>
<evidence type="ECO:0000313" key="1">
    <source>
        <dbReference type="EMBL" id="VDM80693.1"/>
    </source>
</evidence>
<dbReference type="InterPro" id="IPR036322">
    <property type="entry name" value="WD40_repeat_dom_sf"/>
</dbReference>
<proteinExistence type="predicted"/>
<protein>
    <submittedName>
        <fullName evidence="1">Uncharacterized protein</fullName>
    </submittedName>
</protein>
<evidence type="ECO:0000313" key="2">
    <source>
        <dbReference type="Proteomes" id="UP000270094"/>
    </source>
</evidence>
<dbReference type="AlphaFoldDB" id="A0A3P7JIK9"/>
<accession>A0A3P7JIK9</accession>
<dbReference type="OrthoDB" id="9890280at2759"/>
<organism evidence="1 2">
    <name type="scientific">Strongylus vulgaris</name>
    <name type="common">Blood worm</name>
    <dbReference type="NCBI Taxonomy" id="40348"/>
    <lineage>
        <taxon>Eukaryota</taxon>
        <taxon>Metazoa</taxon>
        <taxon>Ecdysozoa</taxon>
        <taxon>Nematoda</taxon>
        <taxon>Chromadorea</taxon>
        <taxon>Rhabditida</taxon>
        <taxon>Rhabditina</taxon>
        <taxon>Rhabditomorpha</taxon>
        <taxon>Strongyloidea</taxon>
        <taxon>Strongylidae</taxon>
        <taxon>Strongylus</taxon>
    </lineage>
</organism>